<evidence type="ECO:0000259" key="3">
    <source>
        <dbReference type="Pfam" id="PF13087"/>
    </source>
</evidence>
<dbReference type="GO" id="GO:0003729">
    <property type="term" value="F:mRNA binding"/>
    <property type="evidence" value="ECO:0007669"/>
    <property type="project" value="TreeGrafter"/>
</dbReference>
<dbReference type="PANTHER" id="PTHR10887:SF5">
    <property type="entry name" value="RNA HELICASE AQUARIUS"/>
    <property type="match status" value="1"/>
</dbReference>
<protein>
    <submittedName>
        <fullName evidence="6">Intron-binding protein aquarius</fullName>
    </submittedName>
</protein>
<gene>
    <name evidence="6" type="ORF">NEOLI_004864</name>
</gene>
<keyword evidence="1" id="KW-0547">Nucleotide-binding</keyword>
<dbReference type="PANTHER" id="PTHR10887">
    <property type="entry name" value="DNA2/NAM7 HELICASE FAMILY"/>
    <property type="match status" value="1"/>
</dbReference>
<organism evidence="6 7">
    <name type="scientific">Neolecta irregularis (strain DAH-3)</name>
    <dbReference type="NCBI Taxonomy" id="1198029"/>
    <lineage>
        <taxon>Eukaryota</taxon>
        <taxon>Fungi</taxon>
        <taxon>Dikarya</taxon>
        <taxon>Ascomycota</taxon>
        <taxon>Taphrinomycotina</taxon>
        <taxon>Neolectales</taxon>
        <taxon>Neolectaceae</taxon>
        <taxon>Neolecta</taxon>
    </lineage>
</organism>
<dbReference type="Gene3D" id="3.40.50.300">
    <property type="entry name" value="P-loop containing nucleotide triphosphate hydrolases"/>
    <property type="match status" value="2"/>
</dbReference>
<dbReference type="OrthoDB" id="1879at2759"/>
<dbReference type="EMBL" id="LXFE01001447">
    <property type="protein sequence ID" value="OLL23596.1"/>
    <property type="molecule type" value="Genomic_DNA"/>
</dbReference>
<dbReference type="InterPro" id="IPR041679">
    <property type="entry name" value="DNA2/NAM7-like_C"/>
</dbReference>
<keyword evidence="1" id="KW-0067">ATP-binding</keyword>
<evidence type="ECO:0000313" key="6">
    <source>
        <dbReference type="EMBL" id="OLL23596.1"/>
    </source>
</evidence>
<name>A0A1U7LLQ4_NEOID</name>
<dbReference type="FunFam" id="3.40.50.300:FF:002863">
    <property type="entry name" value="Pre-mRNA-splicing factor cwf11"/>
    <property type="match status" value="1"/>
</dbReference>
<feature type="domain" description="RNA helicase aquarius beta-barrel" evidence="4">
    <location>
        <begin position="125"/>
        <end position="268"/>
    </location>
</feature>
<evidence type="ECO:0000259" key="2">
    <source>
        <dbReference type="Pfam" id="PF13086"/>
    </source>
</evidence>
<feature type="domain" description="DNA2/NAM7 helicase helicase" evidence="2">
    <location>
        <begin position="601"/>
        <end position="687"/>
    </location>
</feature>
<accession>A0A1U7LLQ4</accession>
<dbReference type="CDD" id="cd17935">
    <property type="entry name" value="EEXXQc_AQR"/>
    <property type="match status" value="1"/>
</dbReference>
<feature type="domain" description="RNA helicase aquarius insertion" evidence="5">
    <location>
        <begin position="319"/>
        <end position="397"/>
    </location>
</feature>
<dbReference type="InterPro" id="IPR027417">
    <property type="entry name" value="P-loop_NTPase"/>
</dbReference>
<evidence type="ECO:0000256" key="1">
    <source>
        <dbReference type="ARBA" id="ARBA00022806"/>
    </source>
</evidence>
<keyword evidence="1" id="KW-0378">Hydrolase</keyword>
<dbReference type="AlphaFoldDB" id="A0A1U7LLQ4"/>
<dbReference type="InterPro" id="IPR045055">
    <property type="entry name" value="DNA2/NAM7-like"/>
</dbReference>
<dbReference type="SUPFAM" id="SSF52540">
    <property type="entry name" value="P-loop containing nucleoside triphosphate hydrolases"/>
    <property type="match status" value="1"/>
</dbReference>
<sequence length="928" mass="106157">MVASRTKYPNITLTRDLLIGAFVYYYSQKSLLFDRPENLEIFPTEVCGSHIFLIEEINIPQFVKRSGKLNVQYLTVGDFLCRSFQLYKQESFYEIKKDIEEVIRRIRPQSVAGGNVMKFQGTSSRPAVGEEHPAYVRAEVQLELDRIDESIRREWENLKPGDSVFLMAIQGIDAIEMNFPEMSDPCYLEKVGLKFIRCAQVDEILDQEGRPLKIAQQLAREDELEMVKMGRRRLLRVKLDTLSFYRDQQSGQTDDTDVYAQLNVIMRRKSRQNNFKPILDSIKQLSKADIVLPDWLEEIFLGFGDPTSAHYTKFPDRPVELNFLDTFLDWQHLTESFDQVSMKSDDDRVSLDQVSGPFILDFSVNGDSGNVIARQYKRPNSGPFASDKPRQNTIRFTPMQVQAIVSGSLPGLTVVVGPPGTGKTDVACQIVCNIYHNFPQQRTLLVAHSNQALNQLFEKIAALDISERHLLRLGHGEEDLKMDASYGRYGRERRLVLLTEVAHLAQSLNATPAHGNSCETAGHFFRTTVEPVWKQYESTSLSGHGKSRDISAKFPFANFFHNAPQPLFDAEGLSEVARGCWRHIENIFIELSDIHPFEILRSSKERSNYLLVKEARIIALTATHAAMNRQEFLDLGFRYDNVIIEEAAQILEIEAFIPLTLQHNNGKNPIQRLILFGDHNQMPPVVQNIAFKNFSNMDQSLFSRFIRLGVASITLDRQGRCRPSLAKLYQWRYPNLGNLVKVETEPIYKFANAGFKYDFQFIQVDDYRGQGEQEPSPHFIQNLGEAEYAVSIYQYMRLLGYPGRKITILTMYAGQKALIRDILNDRCTGNPMFGFPGALATVDQYQGDQNDYIILSLVRTQNIGYLRDVRRLTVAVSRARLGLYVLGRRNVDDDVESYSIETVEHAAKYIFEMATKAFEYVKASRDSR</sequence>
<dbReference type="CDD" id="cd18808">
    <property type="entry name" value="SF1_C_Upf1"/>
    <property type="match status" value="1"/>
</dbReference>
<feature type="domain" description="DNA2/NAM7 helicase helicase" evidence="2">
    <location>
        <begin position="411"/>
        <end position="478"/>
    </location>
</feature>
<keyword evidence="1" id="KW-0347">Helicase</keyword>
<dbReference type="InterPro" id="IPR048966">
    <property type="entry name" value="Aquarius_b-barrel"/>
</dbReference>
<dbReference type="InterPro" id="IPR048967">
    <property type="entry name" value="Aquarius_insert"/>
</dbReference>
<comment type="caution">
    <text evidence="6">The sequence shown here is derived from an EMBL/GenBank/DDBJ whole genome shotgun (WGS) entry which is preliminary data.</text>
</comment>
<dbReference type="OMA" id="NPRKIMM"/>
<evidence type="ECO:0000259" key="4">
    <source>
        <dbReference type="Pfam" id="PF21143"/>
    </source>
</evidence>
<dbReference type="InterPro" id="IPR041677">
    <property type="entry name" value="DNA2/NAM7_AAA_11"/>
</dbReference>
<dbReference type="Pfam" id="PF13086">
    <property type="entry name" value="AAA_11"/>
    <property type="match status" value="2"/>
</dbReference>
<dbReference type="InterPro" id="IPR047187">
    <property type="entry name" value="SF1_C_Upf1"/>
</dbReference>
<proteinExistence type="predicted"/>
<reference evidence="6 7" key="1">
    <citation type="submission" date="2016-04" db="EMBL/GenBank/DDBJ databases">
        <title>Evolutionary innovation and constraint leading to complex multicellularity in the Ascomycota.</title>
        <authorList>
            <person name="Cisse O."/>
            <person name="Nguyen A."/>
            <person name="Hewitt D.A."/>
            <person name="Jedd G."/>
            <person name="Stajich J.E."/>
        </authorList>
    </citation>
    <scope>NUCLEOTIDE SEQUENCE [LARGE SCALE GENOMIC DNA]</scope>
    <source>
        <strain evidence="6 7">DAH-3</strain>
    </source>
</reference>
<keyword evidence="7" id="KW-1185">Reference proteome</keyword>
<dbReference type="GO" id="GO:0004386">
    <property type="term" value="F:helicase activity"/>
    <property type="evidence" value="ECO:0007669"/>
    <property type="project" value="InterPro"/>
</dbReference>
<dbReference type="STRING" id="1198029.A0A1U7LLQ4"/>
<dbReference type="GO" id="GO:0071013">
    <property type="term" value="C:catalytic step 2 spliceosome"/>
    <property type="evidence" value="ECO:0007669"/>
    <property type="project" value="TreeGrafter"/>
</dbReference>
<feature type="domain" description="DNA2/NAM7 helicase-like C-terminal" evidence="3">
    <location>
        <begin position="697"/>
        <end position="889"/>
    </location>
</feature>
<evidence type="ECO:0000259" key="5">
    <source>
        <dbReference type="Pfam" id="PF21144"/>
    </source>
</evidence>
<dbReference type="Proteomes" id="UP000186594">
    <property type="component" value="Unassembled WGS sequence"/>
</dbReference>
<dbReference type="Pfam" id="PF21143">
    <property type="entry name" value="Aquarius_N_2nd"/>
    <property type="match status" value="1"/>
</dbReference>
<dbReference type="Pfam" id="PF13087">
    <property type="entry name" value="AAA_12"/>
    <property type="match status" value="1"/>
</dbReference>
<dbReference type="Pfam" id="PF21144">
    <property type="entry name" value="Aquarius_N_3rd"/>
    <property type="match status" value="1"/>
</dbReference>
<evidence type="ECO:0000313" key="7">
    <source>
        <dbReference type="Proteomes" id="UP000186594"/>
    </source>
</evidence>